<evidence type="ECO:0000313" key="2">
    <source>
        <dbReference type="Proteomes" id="UP000533641"/>
    </source>
</evidence>
<proteinExistence type="predicted"/>
<comment type="caution">
    <text evidence="1">The sequence shown here is derived from an EMBL/GenBank/DDBJ whole genome shotgun (WGS) entry which is preliminary data.</text>
</comment>
<dbReference type="EMBL" id="JACIGM010000008">
    <property type="protein sequence ID" value="MBB4276262.1"/>
    <property type="molecule type" value="Genomic_DNA"/>
</dbReference>
<dbReference type="Proteomes" id="UP000533641">
    <property type="component" value="Unassembled WGS sequence"/>
</dbReference>
<reference evidence="1 2" key="1">
    <citation type="submission" date="2020-08" db="EMBL/GenBank/DDBJ databases">
        <title>Genomic Encyclopedia of Type Strains, Phase IV (KMG-V): Genome sequencing to study the core and pangenomes of soil and plant-associated prokaryotes.</title>
        <authorList>
            <person name="Whitman W."/>
        </authorList>
    </citation>
    <scope>NUCLEOTIDE SEQUENCE [LARGE SCALE GENOMIC DNA]</scope>
    <source>
        <strain evidence="1 2">SEMIA 402</strain>
    </source>
</reference>
<dbReference type="AlphaFoldDB" id="A0A7W6WF98"/>
<sequence length="64" mass="6863">MLENVGNAPIANVFAFPVADCRVRVEAVMLEMIGRLKSTGLSPDDIALALADASEDRVMFLAQV</sequence>
<organism evidence="1 2">
    <name type="scientific">Rhizobium mongolense</name>
    <dbReference type="NCBI Taxonomy" id="57676"/>
    <lineage>
        <taxon>Bacteria</taxon>
        <taxon>Pseudomonadati</taxon>
        <taxon>Pseudomonadota</taxon>
        <taxon>Alphaproteobacteria</taxon>
        <taxon>Hyphomicrobiales</taxon>
        <taxon>Rhizobiaceae</taxon>
        <taxon>Rhizobium/Agrobacterium group</taxon>
        <taxon>Rhizobium</taxon>
    </lineage>
</organism>
<protein>
    <submittedName>
        <fullName evidence="1">Uncharacterized protein</fullName>
    </submittedName>
</protein>
<accession>A0A7W6WF98</accession>
<name>A0A7W6WF98_9HYPH</name>
<evidence type="ECO:0000313" key="1">
    <source>
        <dbReference type="EMBL" id="MBB4276262.1"/>
    </source>
</evidence>
<gene>
    <name evidence="1" type="ORF">GGE12_004059</name>
</gene>